<dbReference type="RefSeq" id="WP_056958564.1">
    <property type="nucleotide sequence ID" value="NZ_AYYN01000034.1"/>
</dbReference>
<keyword evidence="1" id="KW-0175">Coiled coil</keyword>
<gene>
    <name evidence="2" type="ORF">FC48_GL001651</name>
</gene>
<dbReference type="PATRIC" id="fig|1423772.3.peg.1758"/>
<sequence>MENSSIEKSESKLAKLEEKKAALNAKIKLERNKLNAKKRKERTKRLIEKGAILEKLQGDDAESITPDQTLEWLKSNINTDSITILKKRDTQVKRLKTQLQVLQSELEFFKSTGQSWSFTNDDGSKTTVTERIIELWNSNNR</sequence>
<accession>A0A0R2BBA2</accession>
<feature type="coiled-coil region" evidence="1">
    <location>
        <begin position="85"/>
        <end position="112"/>
    </location>
</feature>
<dbReference type="EMBL" id="AYYN01000034">
    <property type="protein sequence ID" value="KRM76520.1"/>
    <property type="molecule type" value="Genomic_DNA"/>
</dbReference>
<dbReference type="AlphaFoldDB" id="A0A0R2BBA2"/>
<protein>
    <submittedName>
        <fullName evidence="2">Uncharacterized protein</fullName>
    </submittedName>
</protein>
<feature type="coiled-coil region" evidence="1">
    <location>
        <begin position="6"/>
        <end position="46"/>
    </location>
</feature>
<evidence type="ECO:0000313" key="3">
    <source>
        <dbReference type="Proteomes" id="UP000051612"/>
    </source>
</evidence>
<comment type="caution">
    <text evidence="2">The sequence shown here is derived from an EMBL/GenBank/DDBJ whole genome shotgun (WGS) entry which is preliminary data.</text>
</comment>
<dbReference type="Proteomes" id="UP000051612">
    <property type="component" value="Unassembled WGS sequence"/>
</dbReference>
<organism evidence="2 3">
    <name type="scientific">Ligilactobacillus murinus DSM 20452 = NBRC 14221</name>
    <dbReference type="NCBI Taxonomy" id="1423772"/>
    <lineage>
        <taxon>Bacteria</taxon>
        <taxon>Bacillati</taxon>
        <taxon>Bacillota</taxon>
        <taxon>Bacilli</taxon>
        <taxon>Lactobacillales</taxon>
        <taxon>Lactobacillaceae</taxon>
        <taxon>Ligilactobacillus</taxon>
    </lineage>
</organism>
<reference evidence="2 3" key="1">
    <citation type="journal article" date="2015" name="Genome Announc.">
        <title>Expanding the biotechnology potential of lactobacilli through comparative genomics of 213 strains and associated genera.</title>
        <authorList>
            <person name="Sun Z."/>
            <person name="Harris H.M."/>
            <person name="McCann A."/>
            <person name="Guo C."/>
            <person name="Argimon S."/>
            <person name="Zhang W."/>
            <person name="Yang X."/>
            <person name="Jeffery I.B."/>
            <person name="Cooney J.C."/>
            <person name="Kagawa T.F."/>
            <person name="Liu W."/>
            <person name="Song Y."/>
            <person name="Salvetti E."/>
            <person name="Wrobel A."/>
            <person name="Rasinkangas P."/>
            <person name="Parkhill J."/>
            <person name="Rea M.C."/>
            <person name="O'Sullivan O."/>
            <person name="Ritari J."/>
            <person name="Douillard F.P."/>
            <person name="Paul Ross R."/>
            <person name="Yang R."/>
            <person name="Briner A.E."/>
            <person name="Felis G.E."/>
            <person name="de Vos W.M."/>
            <person name="Barrangou R."/>
            <person name="Klaenhammer T.R."/>
            <person name="Caufield P.W."/>
            <person name="Cui Y."/>
            <person name="Zhang H."/>
            <person name="O'Toole P.W."/>
        </authorList>
    </citation>
    <scope>NUCLEOTIDE SEQUENCE [LARGE SCALE GENOMIC DNA]</scope>
    <source>
        <strain evidence="2 3">DSM 20452</strain>
    </source>
</reference>
<name>A0A0R2BBA2_9LACO</name>
<evidence type="ECO:0000256" key="1">
    <source>
        <dbReference type="SAM" id="Coils"/>
    </source>
</evidence>
<evidence type="ECO:0000313" key="2">
    <source>
        <dbReference type="EMBL" id="KRM76520.1"/>
    </source>
</evidence>
<proteinExistence type="predicted"/>